<comment type="cofactor">
    <cofactor evidence="1">
        <name>Zn(2+)</name>
        <dbReference type="ChEBI" id="CHEBI:29105"/>
    </cofactor>
</comment>
<evidence type="ECO:0000256" key="6">
    <source>
        <dbReference type="ARBA" id="ARBA00023049"/>
    </source>
</evidence>
<keyword evidence="5" id="KW-0862">Zinc</keyword>
<sequence>MRLTVLMEVDDPELAAALAERLHAILDVEVEIIKTSLTNVEEALDSSRQQFNAVTLLDILQPSSEYTLLLTDRDLYVPGFNFVFGYAPGRKAVVSTRRLDPVQYGGKRDRKLYIARIVKEVVHEFGHMLGLSHCRTVGCVMNFSNTVYDVDRKQDVFCAKCMVKLSASMNR</sequence>
<evidence type="ECO:0000256" key="2">
    <source>
        <dbReference type="ARBA" id="ARBA00022670"/>
    </source>
</evidence>
<reference evidence="7" key="1">
    <citation type="journal article" date="2020" name="mSystems">
        <title>Genome- and Community-Level Interaction Insights into Carbon Utilization and Element Cycling Functions of Hydrothermarchaeota in Hydrothermal Sediment.</title>
        <authorList>
            <person name="Zhou Z."/>
            <person name="Liu Y."/>
            <person name="Xu W."/>
            <person name="Pan J."/>
            <person name="Luo Z.H."/>
            <person name="Li M."/>
        </authorList>
    </citation>
    <scope>NUCLEOTIDE SEQUENCE [LARGE SCALE GENOMIC DNA]</scope>
    <source>
        <strain evidence="7">SpSt-1056</strain>
    </source>
</reference>
<dbReference type="InterPro" id="IPR012962">
    <property type="entry name" value="Pept_M54_archaemetzincn"/>
</dbReference>
<dbReference type="Gene3D" id="3.40.390.10">
    <property type="entry name" value="Collagenase (Catalytic Domain)"/>
    <property type="match status" value="1"/>
</dbReference>
<dbReference type="PIRSF" id="PIRSF005785">
    <property type="entry name" value="Zn-prot_arch"/>
    <property type="match status" value="1"/>
</dbReference>
<evidence type="ECO:0000256" key="1">
    <source>
        <dbReference type="ARBA" id="ARBA00001947"/>
    </source>
</evidence>
<accession>A0A7C5QED7</accession>
<name>A0A7C5QED7_CALS0</name>
<dbReference type="Pfam" id="PF07998">
    <property type="entry name" value="Peptidase_M54"/>
    <property type="match status" value="1"/>
</dbReference>
<dbReference type="NCBIfam" id="NF033823">
    <property type="entry name" value="archmetzin"/>
    <property type="match status" value="1"/>
</dbReference>
<organism evidence="7">
    <name type="scientific">Caldiarchaeum subterraneum</name>
    <dbReference type="NCBI Taxonomy" id="311458"/>
    <lineage>
        <taxon>Archaea</taxon>
        <taxon>Nitrososphaerota</taxon>
        <taxon>Candidatus Caldarchaeales</taxon>
        <taxon>Candidatus Caldarchaeaceae</taxon>
        <taxon>Candidatus Caldarchaeum</taxon>
    </lineage>
</organism>
<keyword evidence="4" id="KW-0378">Hydrolase</keyword>
<dbReference type="GO" id="GO:0006508">
    <property type="term" value="P:proteolysis"/>
    <property type="evidence" value="ECO:0007669"/>
    <property type="project" value="UniProtKB-KW"/>
</dbReference>
<dbReference type="PANTHER" id="PTHR15910">
    <property type="entry name" value="ARCHAEMETZINCIN"/>
    <property type="match status" value="1"/>
</dbReference>
<dbReference type="AlphaFoldDB" id="A0A7C5QED7"/>
<evidence type="ECO:0000256" key="4">
    <source>
        <dbReference type="ARBA" id="ARBA00022801"/>
    </source>
</evidence>
<dbReference type="EMBL" id="DRWN01000066">
    <property type="protein sequence ID" value="HHK69031.1"/>
    <property type="molecule type" value="Genomic_DNA"/>
</dbReference>
<comment type="caution">
    <text evidence="7">The sequence shown here is derived from an EMBL/GenBank/DDBJ whole genome shotgun (WGS) entry which is preliminary data.</text>
</comment>
<keyword evidence="6" id="KW-0482">Metalloprotease</keyword>
<evidence type="ECO:0000256" key="5">
    <source>
        <dbReference type="ARBA" id="ARBA00022833"/>
    </source>
</evidence>
<dbReference type="GO" id="GO:0008270">
    <property type="term" value="F:zinc ion binding"/>
    <property type="evidence" value="ECO:0007669"/>
    <property type="project" value="InterPro"/>
</dbReference>
<dbReference type="InterPro" id="IPR012091">
    <property type="entry name" value="Pept_M54_archaemetzncn_arc/bac"/>
</dbReference>
<dbReference type="PANTHER" id="PTHR15910:SF1">
    <property type="entry name" value="ARCHAEMETZINCIN-2"/>
    <property type="match status" value="1"/>
</dbReference>
<dbReference type="CDD" id="cd11375">
    <property type="entry name" value="Peptidase_M54"/>
    <property type="match status" value="1"/>
</dbReference>
<dbReference type="SUPFAM" id="SSF55486">
    <property type="entry name" value="Metalloproteases ('zincins'), catalytic domain"/>
    <property type="match status" value="1"/>
</dbReference>
<evidence type="ECO:0000256" key="3">
    <source>
        <dbReference type="ARBA" id="ARBA00022723"/>
    </source>
</evidence>
<gene>
    <name evidence="7" type="ORF">ENM11_07810</name>
</gene>
<dbReference type="InterPro" id="IPR024079">
    <property type="entry name" value="MetalloPept_cat_dom_sf"/>
</dbReference>
<keyword evidence="3" id="KW-0479">Metal-binding</keyword>
<protein>
    <submittedName>
        <fullName evidence="7">Archemetzincin</fullName>
    </submittedName>
</protein>
<keyword evidence="2" id="KW-0645">Protease</keyword>
<dbReference type="GO" id="GO:0008237">
    <property type="term" value="F:metallopeptidase activity"/>
    <property type="evidence" value="ECO:0007669"/>
    <property type="project" value="UniProtKB-KW"/>
</dbReference>
<evidence type="ECO:0000313" key="7">
    <source>
        <dbReference type="EMBL" id="HHK69031.1"/>
    </source>
</evidence>
<proteinExistence type="predicted"/>